<keyword evidence="6 8" id="KW-1133">Transmembrane helix</keyword>
<comment type="function">
    <text evidence="8">Sodium-phosphate symporter.</text>
</comment>
<feature type="transmembrane region" description="Helical" evidence="8">
    <location>
        <begin position="12"/>
        <end position="30"/>
    </location>
</feature>
<reference evidence="10 11" key="1">
    <citation type="journal article" date="2016" name="Genome Biol. Evol.">
        <title>Gene Family Evolution Reflects Adaptation to Soil Environmental Stressors in the Genome of the Collembolan Orchesella cincta.</title>
        <authorList>
            <person name="Faddeeva-Vakhrusheva A."/>
            <person name="Derks M.F."/>
            <person name="Anvar S.Y."/>
            <person name="Agamennone V."/>
            <person name="Suring W."/>
            <person name="Smit S."/>
            <person name="van Straalen N.M."/>
            <person name="Roelofs D."/>
        </authorList>
    </citation>
    <scope>NUCLEOTIDE SEQUENCE [LARGE SCALE GENOMIC DNA]</scope>
    <source>
        <tissue evidence="10">Mixed pool</tissue>
    </source>
</reference>
<gene>
    <name evidence="10" type="ORF">Ocin01_16361</name>
</gene>
<evidence type="ECO:0000256" key="3">
    <source>
        <dbReference type="ARBA" id="ARBA00022448"/>
    </source>
</evidence>
<dbReference type="Proteomes" id="UP000094527">
    <property type="component" value="Unassembled WGS sequence"/>
</dbReference>
<comment type="similarity">
    <text evidence="2 8">Belongs to the inorganic phosphate transporter (PiT) (TC 2.A.20) family.</text>
</comment>
<dbReference type="PANTHER" id="PTHR11101:SF80">
    <property type="entry name" value="PHOSPHATE TRANSPORTER"/>
    <property type="match status" value="1"/>
</dbReference>
<dbReference type="EMBL" id="LJIJ01002035">
    <property type="protein sequence ID" value="ODM90322.1"/>
    <property type="molecule type" value="Genomic_DNA"/>
</dbReference>
<comment type="caution">
    <text evidence="10">The sequence shown here is derived from an EMBL/GenBank/DDBJ whole genome shotgun (WGS) entry which is preliminary data.</text>
</comment>
<evidence type="ECO:0000256" key="7">
    <source>
        <dbReference type="ARBA" id="ARBA00023136"/>
    </source>
</evidence>
<evidence type="ECO:0000256" key="4">
    <source>
        <dbReference type="ARBA" id="ARBA00022592"/>
    </source>
</evidence>
<evidence type="ECO:0000256" key="1">
    <source>
        <dbReference type="ARBA" id="ARBA00004141"/>
    </source>
</evidence>
<evidence type="ECO:0000256" key="6">
    <source>
        <dbReference type="ARBA" id="ARBA00022989"/>
    </source>
</evidence>
<dbReference type="GO" id="GO:0016020">
    <property type="term" value="C:membrane"/>
    <property type="evidence" value="ECO:0007669"/>
    <property type="project" value="UniProtKB-SubCell"/>
</dbReference>
<evidence type="ECO:0000256" key="5">
    <source>
        <dbReference type="ARBA" id="ARBA00022692"/>
    </source>
</evidence>
<organism evidence="10 11">
    <name type="scientific">Orchesella cincta</name>
    <name type="common">Springtail</name>
    <name type="synonym">Podura cincta</name>
    <dbReference type="NCBI Taxonomy" id="48709"/>
    <lineage>
        <taxon>Eukaryota</taxon>
        <taxon>Metazoa</taxon>
        <taxon>Ecdysozoa</taxon>
        <taxon>Arthropoda</taxon>
        <taxon>Hexapoda</taxon>
        <taxon>Collembola</taxon>
        <taxon>Entomobryomorpha</taxon>
        <taxon>Entomobryoidea</taxon>
        <taxon>Orchesellidae</taxon>
        <taxon>Orchesellinae</taxon>
        <taxon>Orchesella</taxon>
    </lineage>
</organism>
<evidence type="ECO:0000313" key="10">
    <source>
        <dbReference type="EMBL" id="ODM90322.1"/>
    </source>
</evidence>
<feature type="non-terminal residue" evidence="10">
    <location>
        <position position="1"/>
    </location>
</feature>
<keyword evidence="7 8" id="KW-0472">Membrane</keyword>
<dbReference type="Pfam" id="PF01384">
    <property type="entry name" value="PHO4"/>
    <property type="match status" value="3"/>
</dbReference>
<evidence type="ECO:0000313" key="11">
    <source>
        <dbReference type="Proteomes" id="UP000094527"/>
    </source>
</evidence>
<feature type="region of interest" description="Disordered" evidence="9">
    <location>
        <begin position="274"/>
        <end position="308"/>
    </location>
</feature>
<protein>
    <recommendedName>
        <fullName evidence="8">Phosphate transporter</fullName>
    </recommendedName>
</protein>
<proteinExistence type="inferred from homology"/>
<evidence type="ECO:0000256" key="8">
    <source>
        <dbReference type="RuleBase" id="RU363058"/>
    </source>
</evidence>
<feature type="transmembrane region" description="Helical" evidence="8">
    <location>
        <begin position="158"/>
        <end position="181"/>
    </location>
</feature>
<dbReference type="PANTHER" id="PTHR11101">
    <property type="entry name" value="PHOSPHATE TRANSPORTER"/>
    <property type="match status" value="1"/>
</dbReference>
<dbReference type="InterPro" id="IPR001204">
    <property type="entry name" value="Phos_transporter"/>
</dbReference>
<feature type="transmembrane region" description="Helical" evidence="8">
    <location>
        <begin position="81"/>
        <end position="103"/>
    </location>
</feature>
<name>A0A1D2MBM7_ORCCI</name>
<feature type="transmembrane region" description="Helical" evidence="8">
    <location>
        <begin position="115"/>
        <end position="137"/>
    </location>
</feature>
<feature type="compositionally biased region" description="Low complexity" evidence="9">
    <location>
        <begin position="239"/>
        <end position="255"/>
    </location>
</feature>
<feature type="region of interest" description="Disordered" evidence="9">
    <location>
        <begin position="236"/>
        <end position="255"/>
    </location>
</feature>
<comment type="subcellular location">
    <subcellularLocation>
        <location evidence="1 8">Membrane</location>
        <topology evidence="1 8">Multi-pass membrane protein</topology>
    </subcellularLocation>
</comment>
<keyword evidence="11" id="KW-1185">Reference proteome</keyword>
<keyword evidence="3 8" id="KW-0813">Transport</keyword>
<dbReference type="AlphaFoldDB" id="A0A1D2MBM7"/>
<sequence length="567" mass="60346">VRPWPASAYCQPVWVLVSGFIIAFFLSFGIGANDVANTFGTSVGAKVISLRNACIIATIFEMLGASLVVMMDLVELEPRHWILFSGFLVSFVLAFGIGANDVANSFGTSVGSRVLTLRTACLLATIFEISGAVLLGYKVSDTIRKGIIDVTQYQDDPIEYMIGNLSALGGSAMWLIMATFLKMPISGTHSIVGAVLGFSIVARGLDGINWLTLGKIVITISCFQCSRSRWEGCQHGASRRSGCSSQSGSGSLSLSAFSSSSYLKLRRELTEGGRASLKNPDGMFTVGGVPASPGSSHDASPVSASLDDVRIKTTEPPSLQITDCSTDVDINRIADYVGKKEGKHLEVIPMDGLSPNSSAVPLIKGKSPARADESDDPEHPAVGRLFSFLQILTAAFGSFAHAGNDVRVCAAEGCDSPVAAGLRRCRDISWVWIWGRRVIKTMGEDLTKITPSSGFTIEIGAAITVLVASKIGFPSAPPTAKLALSLPLDKSETKWRRLEAIQEHNICVAGDGACVWRADSAADVAVDDADNGGSEQRRTWLAPSCRQQLHAIGVFSFVRESKSDVLT</sequence>
<keyword evidence="4 8" id="KW-0592">Phosphate transport</keyword>
<feature type="transmembrane region" description="Helical" evidence="8">
    <location>
        <begin position="50"/>
        <end position="69"/>
    </location>
</feature>
<dbReference type="GO" id="GO:0005315">
    <property type="term" value="F:phosphate transmembrane transporter activity"/>
    <property type="evidence" value="ECO:0007669"/>
    <property type="project" value="InterPro"/>
</dbReference>
<evidence type="ECO:0000256" key="9">
    <source>
        <dbReference type="SAM" id="MobiDB-lite"/>
    </source>
</evidence>
<dbReference type="OrthoDB" id="260807at2759"/>
<dbReference type="GO" id="GO:0035435">
    <property type="term" value="P:phosphate ion transmembrane transport"/>
    <property type="evidence" value="ECO:0007669"/>
    <property type="project" value="TreeGrafter"/>
</dbReference>
<keyword evidence="5 8" id="KW-0812">Transmembrane</keyword>
<evidence type="ECO:0000256" key="2">
    <source>
        <dbReference type="ARBA" id="ARBA00009916"/>
    </source>
</evidence>
<accession>A0A1D2MBM7</accession>